<dbReference type="HOGENOM" id="CLU_395683_0_0_2"/>
<dbReference type="OrthoDB" id="78397at2157"/>
<dbReference type="SUPFAM" id="SSF51126">
    <property type="entry name" value="Pectin lyase-like"/>
    <property type="match status" value="1"/>
</dbReference>
<feature type="compositionally biased region" description="Basic and acidic residues" evidence="1">
    <location>
        <begin position="583"/>
        <end position="592"/>
    </location>
</feature>
<dbReference type="eggNOG" id="arCOG02552">
    <property type="taxonomic scope" value="Archaea"/>
</dbReference>
<name>D3E003_METRM</name>
<dbReference type="EMBL" id="CP001719">
    <property type="protein sequence ID" value="ADC46179.1"/>
    <property type="molecule type" value="Genomic_DNA"/>
</dbReference>
<evidence type="ECO:0000256" key="1">
    <source>
        <dbReference type="SAM" id="MobiDB-lite"/>
    </source>
</evidence>
<keyword evidence="2" id="KW-1133">Transmembrane helix</keyword>
<dbReference type="AlphaFoldDB" id="D3E003"/>
<sequence length="696" mass="75029">MSLSIFVLVIGGGFINKRILLIFVFLIFFISIGSVVANDLDSNSVNQDNYISDVDSFDGSNSVLSSSNLDSSIDKDNYLNLDSNNNLNLDSDKNSVSGSDLNLNNADLINSVSGSDLNLNNADLINNSTTNDSSNSNNSNNLENLTNLDDSKGASNQKPQKYLIPNDSSIGSAYIQKIIDNAAPGSTIQFTGSFYKNIYLKIDKALNIISKSGTVINSSYRLPVFTISRGGSGTNISGFTANLANSFVEASDVSDISISKNKIFTKRKAIVLENVFNSKIVRNSFLRFETAIDISKSGGLTISNNNITPDNGYNVGISLKDIYRDKVSILNNNITGHDRRIESTGIYFGPNAKNVLIEGNIIDEWYTGVDFPNSVNNVSILNNTLNHNGDGVIINGWINNFTFNKNVVTNTGRVGVLFDYDFYGTKGDFTLEKNFFTQSGQLDLRNTGDQAVTIGENFASRRCVRVAMKNGFSIKTRQNGNGYYFSIVDKNSRGVSGLPNFSATISINGVSYNVNFINSVAYVEVDGASGENDEVLLDVGEDKRKLSDWGETQNLSSSEMEYYKKIYDDLIKSMVEETNNDNQDMKKVEDKNGTGSTPSGGNGGGDSGISDGRSSVSSNGDSSPASAGTSNVAASSASSSAGPSAAQADTPESSTVKSLSLDEETFRVAGVGGLVFLIICVIGLYYREDIMDMIKE</sequence>
<keyword evidence="2" id="KW-0812">Transmembrane</keyword>
<feature type="compositionally biased region" description="Low complexity" evidence="1">
    <location>
        <begin position="608"/>
        <end position="648"/>
    </location>
</feature>
<dbReference type="PATRIC" id="fig|634498.28.peg.332"/>
<feature type="compositionally biased region" description="Gly residues" evidence="1">
    <location>
        <begin position="598"/>
        <end position="607"/>
    </location>
</feature>
<organism evidence="4 5">
    <name type="scientific">Methanobrevibacter ruminantium (strain ATCC 35063 / DSM 1093 / JCM 13430 / OCM 146 / M1)</name>
    <name type="common">Methanobacterium ruminantium</name>
    <dbReference type="NCBI Taxonomy" id="634498"/>
    <lineage>
        <taxon>Archaea</taxon>
        <taxon>Methanobacteriati</taxon>
        <taxon>Methanobacteriota</taxon>
        <taxon>Methanomada group</taxon>
        <taxon>Methanobacteria</taxon>
        <taxon>Methanobacteriales</taxon>
        <taxon>Methanobacteriaceae</taxon>
        <taxon>Methanobrevibacter</taxon>
    </lineage>
</organism>
<dbReference type="InterPro" id="IPR006626">
    <property type="entry name" value="PbH1"/>
</dbReference>
<evidence type="ECO:0000259" key="3">
    <source>
        <dbReference type="Pfam" id="PF13229"/>
    </source>
</evidence>
<protein>
    <submittedName>
        <fullName evidence="4">Adhesin-like protein</fullName>
    </submittedName>
</protein>
<feature type="region of interest" description="Disordered" evidence="1">
    <location>
        <begin position="581"/>
        <end position="658"/>
    </location>
</feature>
<reference evidence="4 5" key="1">
    <citation type="journal article" date="2010" name="PLoS ONE">
        <title>The genome sequence of the rumen methanogen Methanobrevibacter ruminantium reveals new possibilities for controlling ruminant methane emissions.</title>
        <authorList>
            <person name="Leahy S.C."/>
            <person name="Kelly W.J."/>
            <person name="Altermann E."/>
            <person name="Ronimus R.S."/>
            <person name="Yeoman C.J."/>
            <person name="Pacheco D.M."/>
            <person name="Li D."/>
            <person name="Kong Z."/>
            <person name="McTavish S."/>
            <person name="Sang C."/>
            <person name="Lambie S.C."/>
            <person name="Janssen P.H."/>
            <person name="Dey D."/>
            <person name="Attwood G.T."/>
        </authorList>
    </citation>
    <scope>NUCLEOTIDE SEQUENCE [LARGE SCALE GENOMIC DNA]</scope>
    <source>
        <strain evidence="5">ATCC 35063 / DSM 1093 / JCM 13430 / OCM 146 / M1</strain>
    </source>
</reference>
<dbReference type="Proteomes" id="UP000008680">
    <property type="component" value="Chromosome"/>
</dbReference>
<gene>
    <name evidence="4" type="ordered locus">mru_0327</name>
</gene>
<keyword evidence="5" id="KW-1185">Reference proteome</keyword>
<feature type="compositionally biased region" description="Low complexity" evidence="1">
    <location>
        <begin position="128"/>
        <end position="148"/>
    </location>
</feature>
<dbReference type="InterPro" id="IPR011050">
    <property type="entry name" value="Pectin_lyase_fold/virulence"/>
</dbReference>
<keyword evidence="2" id="KW-0472">Membrane</keyword>
<dbReference type="InterPro" id="IPR039448">
    <property type="entry name" value="Beta_helix"/>
</dbReference>
<dbReference type="Pfam" id="PF13229">
    <property type="entry name" value="Beta_helix"/>
    <property type="match status" value="1"/>
</dbReference>
<dbReference type="Gene3D" id="2.160.20.10">
    <property type="entry name" value="Single-stranded right-handed beta-helix, Pectin lyase-like"/>
    <property type="match status" value="1"/>
</dbReference>
<accession>D3E003</accession>
<feature type="domain" description="Right handed beta helix" evidence="3">
    <location>
        <begin position="269"/>
        <end position="418"/>
    </location>
</feature>
<dbReference type="SMART" id="SM00710">
    <property type="entry name" value="PbH1"/>
    <property type="match status" value="7"/>
</dbReference>
<dbReference type="InterPro" id="IPR012334">
    <property type="entry name" value="Pectin_lyas_fold"/>
</dbReference>
<feature type="transmembrane region" description="Helical" evidence="2">
    <location>
        <begin position="666"/>
        <end position="686"/>
    </location>
</feature>
<evidence type="ECO:0000313" key="4">
    <source>
        <dbReference type="EMBL" id="ADC46179.1"/>
    </source>
</evidence>
<proteinExistence type="predicted"/>
<dbReference type="GeneID" id="8769967"/>
<dbReference type="RefSeq" id="WP_012955135.1">
    <property type="nucleotide sequence ID" value="NC_013790.1"/>
</dbReference>
<evidence type="ECO:0000313" key="5">
    <source>
        <dbReference type="Proteomes" id="UP000008680"/>
    </source>
</evidence>
<evidence type="ECO:0000256" key="2">
    <source>
        <dbReference type="SAM" id="Phobius"/>
    </source>
</evidence>
<feature type="region of interest" description="Disordered" evidence="1">
    <location>
        <begin position="128"/>
        <end position="162"/>
    </location>
</feature>
<dbReference type="KEGG" id="mru:mru_0327"/>